<comment type="caution">
    <text evidence="3">The sequence shown here is derived from an EMBL/GenBank/DDBJ whole genome shotgun (WGS) entry which is preliminary data.</text>
</comment>
<keyword evidence="1" id="KW-0175">Coiled coil</keyword>
<feature type="compositionally biased region" description="Polar residues" evidence="2">
    <location>
        <begin position="89"/>
        <end position="102"/>
    </location>
</feature>
<protein>
    <recommendedName>
        <fullName evidence="5">SGNH hydrolase-type esterase domain-containing protein</fullName>
    </recommendedName>
</protein>
<accession>A0A1Y1S4X6</accession>
<evidence type="ECO:0000313" key="3">
    <source>
        <dbReference type="EMBL" id="ORD93167.1"/>
    </source>
</evidence>
<feature type="coiled-coil region" evidence="1">
    <location>
        <begin position="52"/>
        <end position="79"/>
    </location>
</feature>
<dbReference type="Proteomes" id="UP000192639">
    <property type="component" value="Unassembled WGS sequence"/>
</dbReference>
<dbReference type="Gene3D" id="3.40.50.12690">
    <property type="match status" value="1"/>
</dbReference>
<dbReference type="AlphaFoldDB" id="A0A1Y1S4X6"/>
<dbReference type="SUPFAM" id="SSF52266">
    <property type="entry name" value="SGNH hydrolase"/>
    <property type="match status" value="1"/>
</dbReference>
<dbReference type="OrthoDB" id="5804959at2759"/>
<keyword evidence="4" id="KW-1185">Reference proteome</keyword>
<evidence type="ECO:0008006" key="5">
    <source>
        <dbReference type="Google" id="ProtNLM"/>
    </source>
</evidence>
<evidence type="ECO:0000256" key="1">
    <source>
        <dbReference type="SAM" id="Coils"/>
    </source>
</evidence>
<evidence type="ECO:0000313" key="4">
    <source>
        <dbReference type="Proteomes" id="UP000192639"/>
    </source>
</evidence>
<reference evidence="3 4" key="1">
    <citation type="journal article" date="2017" name="Environ. Microbiol.">
        <title>Decay of the glycolytic pathway and adaptation to intranuclear parasitism within Enterocytozoonidae microsporidia.</title>
        <authorList>
            <person name="Wiredu Boakye D."/>
            <person name="Jaroenlak P."/>
            <person name="Prachumwat A."/>
            <person name="Williams T.A."/>
            <person name="Bateman K.S."/>
            <person name="Itsathitphaisarn O."/>
            <person name="Sritunyalucksana K."/>
            <person name="Paszkiewicz K.H."/>
            <person name="Moore K.A."/>
            <person name="Stentiford G.D."/>
            <person name="Williams B.A."/>
        </authorList>
    </citation>
    <scope>NUCLEOTIDE SEQUENCE [LARGE SCALE GENOMIC DNA]</scope>
    <source>
        <strain evidence="3 4">GB1</strain>
    </source>
</reference>
<proteinExistence type="predicted"/>
<name>A0A1Y1S4X6_9MICR</name>
<sequence length="294" mass="32151">MAECVVLNIGEEVTGMEGGMVLEGGVVRCGSCGMERQCKVSGCKLCEVLARNVALEEEVKEVKVLLAQTRQQLLELRQEASVRSRDSGQVRSGDSGQRQGGNSWRIVGRGGKGSVNPPLCEVEFPPLGQVGCSNKFGLLATQEEEEVVIEVGAGEGDRTPKAKIVKRKLDGKERKEDGKARKDREGLEVSQEVLVLGDSRIRYLDETFCEADRARRMTCCLPGAGVQDVVERYKKVVEGTGKEALVVVHVGVNDVGRVRSEELVDRYRELLREIRESGRRCIVSGVLPLQGVRG</sequence>
<dbReference type="EMBL" id="LWDP01000165">
    <property type="protein sequence ID" value="ORD93167.1"/>
    <property type="molecule type" value="Genomic_DNA"/>
</dbReference>
<evidence type="ECO:0000256" key="2">
    <source>
        <dbReference type="SAM" id="MobiDB-lite"/>
    </source>
</evidence>
<feature type="region of interest" description="Disordered" evidence="2">
    <location>
        <begin position="84"/>
        <end position="110"/>
    </location>
</feature>
<dbReference type="VEuPathDB" id="MicrosporidiaDB:ECANGB1_850"/>
<organism evidence="3 4">
    <name type="scientific">Enterospora canceri</name>
    <dbReference type="NCBI Taxonomy" id="1081671"/>
    <lineage>
        <taxon>Eukaryota</taxon>
        <taxon>Fungi</taxon>
        <taxon>Fungi incertae sedis</taxon>
        <taxon>Microsporidia</taxon>
        <taxon>Enterocytozoonidae</taxon>
        <taxon>Enterospora</taxon>
    </lineage>
</organism>
<gene>
    <name evidence="3" type="ORF">ECANGB1_850</name>
</gene>